<sequence>MGTVMFSERKTGPGHDDKRFSKTQGSPPDPVTIQDSNHFRCWGLGDIPPGSTRIKTESPTEKTHPGADSSADHYGEARKN</sequence>
<dbReference type="Proteomes" id="UP000887013">
    <property type="component" value="Unassembled WGS sequence"/>
</dbReference>
<protein>
    <submittedName>
        <fullName evidence="2">Uncharacterized protein</fullName>
    </submittedName>
</protein>
<reference evidence="2" key="1">
    <citation type="submission" date="2020-08" db="EMBL/GenBank/DDBJ databases">
        <title>Multicomponent nature underlies the extraordinary mechanical properties of spider dragline silk.</title>
        <authorList>
            <person name="Kono N."/>
            <person name="Nakamura H."/>
            <person name="Mori M."/>
            <person name="Yoshida Y."/>
            <person name="Ohtoshi R."/>
            <person name="Malay A.D."/>
            <person name="Moran D.A.P."/>
            <person name="Tomita M."/>
            <person name="Numata K."/>
            <person name="Arakawa K."/>
        </authorList>
    </citation>
    <scope>NUCLEOTIDE SEQUENCE</scope>
</reference>
<gene>
    <name evidence="2" type="ORF">NPIL_103651</name>
</gene>
<evidence type="ECO:0000313" key="2">
    <source>
        <dbReference type="EMBL" id="GFT94817.1"/>
    </source>
</evidence>
<evidence type="ECO:0000256" key="1">
    <source>
        <dbReference type="SAM" id="MobiDB-lite"/>
    </source>
</evidence>
<comment type="caution">
    <text evidence="2">The sequence shown here is derived from an EMBL/GenBank/DDBJ whole genome shotgun (WGS) entry which is preliminary data.</text>
</comment>
<accession>A0A8X6U5W5</accession>
<dbReference type="AlphaFoldDB" id="A0A8X6U5W5"/>
<feature type="compositionally biased region" description="Basic and acidic residues" evidence="1">
    <location>
        <begin position="7"/>
        <end position="20"/>
    </location>
</feature>
<evidence type="ECO:0000313" key="3">
    <source>
        <dbReference type="Proteomes" id="UP000887013"/>
    </source>
</evidence>
<feature type="region of interest" description="Disordered" evidence="1">
    <location>
        <begin position="1"/>
        <end position="80"/>
    </location>
</feature>
<organism evidence="2 3">
    <name type="scientific">Nephila pilipes</name>
    <name type="common">Giant wood spider</name>
    <name type="synonym">Nephila maculata</name>
    <dbReference type="NCBI Taxonomy" id="299642"/>
    <lineage>
        <taxon>Eukaryota</taxon>
        <taxon>Metazoa</taxon>
        <taxon>Ecdysozoa</taxon>
        <taxon>Arthropoda</taxon>
        <taxon>Chelicerata</taxon>
        <taxon>Arachnida</taxon>
        <taxon>Araneae</taxon>
        <taxon>Araneomorphae</taxon>
        <taxon>Entelegynae</taxon>
        <taxon>Araneoidea</taxon>
        <taxon>Nephilidae</taxon>
        <taxon>Nephila</taxon>
    </lineage>
</organism>
<keyword evidence="3" id="KW-1185">Reference proteome</keyword>
<dbReference type="EMBL" id="BMAW01025985">
    <property type="protein sequence ID" value="GFT94817.1"/>
    <property type="molecule type" value="Genomic_DNA"/>
</dbReference>
<proteinExistence type="predicted"/>
<feature type="compositionally biased region" description="Basic and acidic residues" evidence="1">
    <location>
        <begin position="54"/>
        <end position="80"/>
    </location>
</feature>
<name>A0A8X6U5W5_NEPPI</name>